<keyword evidence="4" id="KW-1003">Cell membrane</keyword>
<keyword evidence="6 9" id="KW-0812">Transmembrane</keyword>
<reference evidence="13" key="1">
    <citation type="journal article" date="2019" name="Int. J. Syst. Evol. Microbiol.">
        <title>The Global Catalogue of Microorganisms (GCM) 10K type strain sequencing project: providing services to taxonomists for standard genome sequencing and annotation.</title>
        <authorList>
            <consortium name="The Broad Institute Genomics Platform"/>
            <consortium name="The Broad Institute Genome Sequencing Center for Infectious Disease"/>
            <person name="Wu L."/>
            <person name="Ma J."/>
        </authorList>
    </citation>
    <scope>NUCLEOTIDE SEQUENCE [LARGE SCALE GENOMIC DNA]</scope>
    <source>
        <strain evidence="13">CGMCC 1.10992</strain>
    </source>
</reference>
<comment type="subcellular location">
    <subcellularLocation>
        <location evidence="1 9">Cell inner membrane</location>
        <topology evidence="1 9">Multi-pass membrane protein</topology>
    </subcellularLocation>
</comment>
<evidence type="ECO:0000256" key="7">
    <source>
        <dbReference type="ARBA" id="ARBA00022989"/>
    </source>
</evidence>
<dbReference type="Pfam" id="PF00482">
    <property type="entry name" value="T2SSF"/>
    <property type="match status" value="2"/>
</dbReference>
<evidence type="ECO:0000256" key="2">
    <source>
        <dbReference type="ARBA" id="ARBA00005745"/>
    </source>
</evidence>
<gene>
    <name evidence="12" type="ORF">ACFSJ3_13860</name>
</gene>
<dbReference type="EMBL" id="JBHUHT010000015">
    <property type="protein sequence ID" value="MFD2097077.1"/>
    <property type="molecule type" value="Genomic_DNA"/>
</dbReference>
<evidence type="ECO:0000256" key="5">
    <source>
        <dbReference type="ARBA" id="ARBA00022519"/>
    </source>
</evidence>
<name>A0ABW4XP78_9GAMM</name>
<keyword evidence="3 9" id="KW-0813">Transport</keyword>
<feature type="transmembrane region" description="Helical" evidence="10">
    <location>
        <begin position="182"/>
        <end position="203"/>
    </location>
</feature>
<dbReference type="PRINTS" id="PR00812">
    <property type="entry name" value="BCTERIALGSPF"/>
</dbReference>
<evidence type="ECO:0000313" key="12">
    <source>
        <dbReference type="EMBL" id="MFD2097077.1"/>
    </source>
</evidence>
<dbReference type="RefSeq" id="WP_345339655.1">
    <property type="nucleotide sequence ID" value="NZ_BAABLI010000010.1"/>
</dbReference>
<feature type="domain" description="Type II secretion system protein GspF" evidence="11">
    <location>
        <begin position="82"/>
        <end position="204"/>
    </location>
</feature>
<dbReference type="PANTHER" id="PTHR30012">
    <property type="entry name" value="GENERAL SECRETION PATHWAY PROTEIN"/>
    <property type="match status" value="1"/>
</dbReference>
<keyword evidence="8 10" id="KW-0472">Membrane</keyword>
<accession>A0ABW4XP78</accession>
<dbReference type="PROSITE" id="PS00874">
    <property type="entry name" value="T2SP_F"/>
    <property type="match status" value="1"/>
</dbReference>
<evidence type="ECO:0000259" key="11">
    <source>
        <dbReference type="Pfam" id="PF00482"/>
    </source>
</evidence>
<dbReference type="InterPro" id="IPR018076">
    <property type="entry name" value="T2SS_GspF_dom"/>
</dbReference>
<feature type="transmembrane region" description="Helical" evidence="10">
    <location>
        <begin position="233"/>
        <end position="249"/>
    </location>
</feature>
<feature type="transmembrane region" description="Helical" evidence="10">
    <location>
        <begin position="388"/>
        <end position="408"/>
    </location>
</feature>
<evidence type="ECO:0000256" key="4">
    <source>
        <dbReference type="ARBA" id="ARBA00022475"/>
    </source>
</evidence>
<protein>
    <submittedName>
        <fullName evidence="12">Type II secretion system F family protein</fullName>
    </submittedName>
</protein>
<evidence type="ECO:0000256" key="3">
    <source>
        <dbReference type="ARBA" id="ARBA00022448"/>
    </source>
</evidence>
<proteinExistence type="inferred from homology"/>
<keyword evidence="7 10" id="KW-1133">Transmembrane helix</keyword>
<comment type="similarity">
    <text evidence="2 9">Belongs to the GSP F family.</text>
</comment>
<evidence type="ECO:0000256" key="6">
    <source>
        <dbReference type="ARBA" id="ARBA00022692"/>
    </source>
</evidence>
<keyword evidence="13" id="KW-1185">Reference proteome</keyword>
<dbReference type="Proteomes" id="UP001597380">
    <property type="component" value="Unassembled WGS sequence"/>
</dbReference>
<dbReference type="InterPro" id="IPR001992">
    <property type="entry name" value="T2SS_GspF/T4SS_PilC_CS"/>
</dbReference>
<keyword evidence="5" id="KW-0997">Cell inner membrane</keyword>
<evidence type="ECO:0000256" key="8">
    <source>
        <dbReference type="ARBA" id="ARBA00023136"/>
    </source>
</evidence>
<evidence type="ECO:0000256" key="1">
    <source>
        <dbReference type="ARBA" id="ARBA00004429"/>
    </source>
</evidence>
<dbReference type="InterPro" id="IPR003004">
    <property type="entry name" value="GspF/PilC"/>
</dbReference>
<comment type="caution">
    <text evidence="12">The sequence shown here is derived from an EMBL/GenBank/DDBJ whole genome shotgun (WGS) entry which is preliminary data.</text>
</comment>
<dbReference type="Gene3D" id="1.20.81.30">
    <property type="entry name" value="Type II secretion system (T2SS), domain F"/>
    <property type="match status" value="2"/>
</dbReference>
<sequence length="415" mass="44682">MAVASASKAKKNGKPTSELYVWQGVNKKGEKVNGELRGASPTDVKVQLRSQGVTPSKVKKKPKSLFGVGGGSVNAADIAVITRQIATMLSAGVPLVQSIEMIARGHEKQAMQTLLTGILNELQAGKPFSECLKAHPKHFDDLYCDLVDAGEQSGALDTIYDRIATYKEKAEALKSKIKKAMFYPAAVMVVALVVTSILLIFVVPQFQDIFEGFGAELPAFTMMVIHISEFMQAYWYIILGGAILFGYVFKKAHETNPKVRDKTDEYIVKLPIIGPILHKAAIARFARTLSTTFAAGVPLINALESAAGASGNAVYRRAIMSIQNEVQTGMQMNVAMRMTGIFPDMVVQMVAIGEESGALDGMLAKVANIYEMEVDDAVDGLTSLLEPLIMVVLGTLVGGLIVAMYLPIFSMGAVV</sequence>
<evidence type="ECO:0000313" key="13">
    <source>
        <dbReference type="Proteomes" id="UP001597380"/>
    </source>
</evidence>
<dbReference type="PANTHER" id="PTHR30012:SF7">
    <property type="entry name" value="PROTEIN TRANSPORT PROTEIN HOFC HOMOLOG"/>
    <property type="match status" value="1"/>
</dbReference>
<evidence type="ECO:0000256" key="10">
    <source>
        <dbReference type="SAM" id="Phobius"/>
    </source>
</evidence>
<organism evidence="12 13">
    <name type="scientific">Corallincola platygyrae</name>
    <dbReference type="NCBI Taxonomy" id="1193278"/>
    <lineage>
        <taxon>Bacteria</taxon>
        <taxon>Pseudomonadati</taxon>
        <taxon>Pseudomonadota</taxon>
        <taxon>Gammaproteobacteria</taxon>
        <taxon>Alteromonadales</taxon>
        <taxon>Psychromonadaceae</taxon>
        <taxon>Corallincola</taxon>
    </lineage>
</organism>
<evidence type="ECO:0000256" key="9">
    <source>
        <dbReference type="RuleBase" id="RU003923"/>
    </source>
</evidence>
<feature type="domain" description="Type II secretion system protein GspF" evidence="11">
    <location>
        <begin position="285"/>
        <end position="407"/>
    </location>
</feature>
<dbReference type="InterPro" id="IPR042094">
    <property type="entry name" value="T2SS_GspF_sf"/>
</dbReference>